<proteinExistence type="predicted"/>
<evidence type="ECO:0000256" key="6">
    <source>
        <dbReference type="ARBA" id="ARBA00023136"/>
    </source>
</evidence>
<evidence type="ECO:0000259" key="7">
    <source>
        <dbReference type="Pfam" id="PF00005"/>
    </source>
</evidence>
<dbReference type="Pfam" id="PF00005">
    <property type="entry name" value="ABC_tran"/>
    <property type="match status" value="1"/>
</dbReference>
<feature type="domain" description="ABC transporter" evidence="7">
    <location>
        <begin position="1"/>
        <end position="81"/>
    </location>
</feature>
<keyword evidence="6" id="KW-0472">Membrane</keyword>
<evidence type="ECO:0000313" key="8">
    <source>
        <dbReference type="EMBL" id="GAH82135.1"/>
    </source>
</evidence>
<dbReference type="GO" id="GO:0016020">
    <property type="term" value="C:membrane"/>
    <property type="evidence" value="ECO:0007669"/>
    <property type="project" value="UniProtKB-SubCell"/>
</dbReference>
<comment type="subcellular location">
    <subcellularLocation>
        <location evidence="1">Membrane</location>
    </subcellularLocation>
</comment>
<dbReference type="PANTHER" id="PTHR43297">
    <property type="entry name" value="OLIGOPEPTIDE TRANSPORT ATP-BINDING PROTEIN APPD"/>
    <property type="match status" value="1"/>
</dbReference>
<evidence type="ECO:0000256" key="5">
    <source>
        <dbReference type="ARBA" id="ARBA00023065"/>
    </source>
</evidence>
<evidence type="ECO:0000256" key="4">
    <source>
        <dbReference type="ARBA" id="ARBA00022967"/>
    </source>
</evidence>
<reference evidence="8" key="1">
    <citation type="journal article" date="2014" name="Front. Microbiol.">
        <title>High frequency of phylogenetically diverse reductive dehalogenase-homologous genes in deep subseafloor sedimentary metagenomes.</title>
        <authorList>
            <person name="Kawai M."/>
            <person name="Futagami T."/>
            <person name="Toyoda A."/>
            <person name="Takaki Y."/>
            <person name="Nishi S."/>
            <person name="Hori S."/>
            <person name="Arai W."/>
            <person name="Tsubouchi T."/>
            <person name="Morono Y."/>
            <person name="Uchiyama I."/>
            <person name="Ito T."/>
            <person name="Fujiyama A."/>
            <person name="Inagaki F."/>
            <person name="Takami H."/>
        </authorList>
    </citation>
    <scope>NUCLEOTIDE SEQUENCE</scope>
    <source>
        <strain evidence="8">Expedition CK06-06</strain>
    </source>
</reference>
<dbReference type="InterPro" id="IPR003439">
    <property type="entry name" value="ABC_transporter-like_ATP-bd"/>
</dbReference>
<dbReference type="GO" id="GO:0006811">
    <property type="term" value="P:monoatomic ion transport"/>
    <property type="evidence" value="ECO:0007669"/>
    <property type="project" value="UniProtKB-KW"/>
</dbReference>
<evidence type="ECO:0000256" key="2">
    <source>
        <dbReference type="ARBA" id="ARBA00022448"/>
    </source>
</evidence>
<gene>
    <name evidence="8" type="ORF">S03H2_68281</name>
</gene>
<accession>X1JKZ4</accession>
<keyword evidence="3" id="KW-1003">Cell membrane</keyword>
<dbReference type="InterPro" id="IPR027417">
    <property type="entry name" value="P-loop_NTPase"/>
</dbReference>
<protein>
    <recommendedName>
        <fullName evidence="7">ABC transporter domain-containing protein</fullName>
    </recommendedName>
</protein>
<dbReference type="GO" id="GO:0005524">
    <property type="term" value="F:ATP binding"/>
    <property type="evidence" value="ECO:0007669"/>
    <property type="project" value="InterPro"/>
</dbReference>
<dbReference type="InterPro" id="IPR050388">
    <property type="entry name" value="ABC_Ni/Peptide_Import"/>
</dbReference>
<dbReference type="Gene3D" id="3.40.50.300">
    <property type="entry name" value="P-loop containing nucleotide triphosphate hydrolases"/>
    <property type="match status" value="1"/>
</dbReference>
<dbReference type="PANTHER" id="PTHR43297:SF13">
    <property type="entry name" value="NICKEL ABC TRANSPORTER, ATP-BINDING PROTEIN"/>
    <property type="match status" value="1"/>
</dbReference>
<evidence type="ECO:0000256" key="1">
    <source>
        <dbReference type="ARBA" id="ARBA00004370"/>
    </source>
</evidence>
<comment type="caution">
    <text evidence="8">The sequence shown here is derived from an EMBL/GenBank/DDBJ whole genome shotgun (WGS) entry which is preliminary data.</text>
</comment>
<dbReference type="GO" id="GO:0016887">
    <property type="term" value="F:ATP hydrolysis activity"/>
    <property type="evidence" value="ECO:0007669"/>
    <property type="project" value="InterPro"/>
</dbReference>
<name>X1JKZ4_9ZZZZ</name>
<feature type="non-terminal residue" evidence="8">
    <location>
        <position position="1"/>
    </location>
</feature>
<dbReference type="SUPFAM" id="SSF52540">
    <property type="entry name" value="P-loop containing nucleoside triphosphate hydrolases"/>
    <property type="match status" value="1"/>
</dbReference>
<keyword evidence="5" id="KW-0406">Ion transport</keyword>
<evidence type="ECO:0000256" key="3">
    <source>
        <dbReference type="ARBA" id="ARBA00022475"/>
    </source>
</evidence>
<sequence length="99" mass="11157">GCGKSILGRAIMGLLSENVEIGGRIIYKGENLLALCEDRMRQIRGKEIGMMLQNPSTALNPVLTVGEQIAEVYRYHECVGKKEAKKSFPHHYHFLCPWI</sequence>
<keyword evidence="4" id="KW-1278">Translocase</keyword>
<dbReference type="AlphaFoldDB" id="X1JKZ4"/>
<dbReference type="EMBL" id="BARU01044866">
    <property type="protein sequence ID" value="GAH82135.1"/>
    <property type="molecule type" value="Genomic_DNA"/>
</dbReference>
<keyword evidence="2" id="KW-0813">Transport</keyword>
<organism evidence="8">
    <name type="scientific">marine sediment metagenome</name>
    <dbReference type="NCBI Taxonomy" id="412755"/>
    <lineage>
        <taxon>unclassified sequences</taxon>
        <taxon>metagenomes</taxon>
        <taxon>ecological metagenomes</taxon>
    </lineage>
</organism>